<name>A0A0F4Z3G0_RASE3</name>
<feature type="compositionally biased region" description="Low complexity" evidence="14">
    <location>
        <begin position="163"/>
        <end position="174"/>
    </location>
</feature>
<dbReference type="GO" id="GO:0045944">
    <property type="term" value="P:positive regulation of transcription by RNA polymerase II"/>
    <property type="evidence" value="ECO:0007669"/>
    <property type="project" value="TreeGrafter"/>
</dbReference>
<dbReference type="GO" id="GO:0005634">
    <property type="term" value="C:nucleus"/>
    <property type="evidence" value="ECO:0007669"/>
    <property type="project" value="InterPro"/>
</dbReference>
<evidence type="ECO:0000256" key="1">
    <source>
        <dbReference type="ARBA" id="ARBA00004173"/>
    </source>
</evidence>
<evidence type="ECO:0000256" key="3">
    <source>
        <dbReference type="ARBA" id="ARBA00022490"/>
    </source>
</evidence>
<dbReference type="PRINTS" id="PR00755">
    <property type="entry name" value="AFLATOXINBRP"/>
</dbReference>
<evidence type="ECO:0000256" key="9">
    <source>
        <dbReference type="ARBA" id="ARBA00023163"/>
    </source>
</evidence>
<comment type="similarity">
    <text evidence="12">Belongs to the OAF3 family.</text>
</comment>
<dbReference type="GO" id="GO:0045122">
    <property type="term" value="P:aflatoxin biosynthetic process"/>
    <property type="evidence" value="ECO:0007669"/>
    <property type="project" value="InterPro"/>
</dbReference>
<dbReference type="CDD" id="cd00067">
    <property type="entry name" value="GAL4"/>
    <property type="match status" value="1"/>
</dbReference>
<dbReference type="InterPro" id="IPR050675">
    <property type="entry name" value="OAF3"/>
</dbReference>
<organism evidence="16 17">
    <name type="scientific">Rasamsonia emersonii (strain ATCC 16479 / CBS 393.64 / IMI 116815)</name>
    <dbReference type="NCBI Taxonomy" id="1408163"/>
    <lineage>
        <taxon>Eukaryota</taxon>
        <taxon>Fungi</taxon>
        <taxon>Dikarya</taxon>
        <taxon>Ascomycota</taxon>
        <taxon>Pezizomycotina</taxon>
        <taxon>Eurotiomycetes</taxon>
        <taxon>Eurotiomycetidae</taxon>
        <taxon>Eurotiales</taxon>
        <taxon>Trichocomaceae</taxon>
        <taxon>Rasamsonia</taxon>
    </lineage>
</organism>
<keyword evidence="17" id="KW-1185">Reference proteome</keyword>
<dbReference type="GO" id="GO:0008270">
    <property type="term" value="F:zinc ion binding"/>
    <property type="evidence" value="ECO:0007669"/>
    <property type="project" value="InterPro"/>
</dbReference>
<keyword evidence="3" id="KW-0963">Cytoplasm</keyword>
<comment type="function">
    <text evidence="11">Transcriptional inhibitor with a significantly increased number of target genes in response to oleate.</text>
</comment>
<evidence type="ECO:0000256" key="7">
    <source>
        <dbReference type="ARBA" id="ARBA00023125"/>
    </source>
</evidence>
<dbReference type="SMART" id="SM00066">
    <property type="entry name" value="GAL4"/>
    <property type="match status" value="1"/>
</dbReference>
<evidence type="ECO:0000256" key="4">
    <source>
        <dbReference type="ARBA" id="ARBA00022491"/>
    </source>
</evidence>
<proteinExistence type="inferred from homology"/>
<keyword evidence="6" id="KW-0805">Transcription regulation</keyword>
<reference evidence="16 17" key="1">
    <citation type="submission" date="2015-04" db="EMBL/GenBank/DDBJ databases">
        <authorList>
            <person name="Heijne W.H."/>
            <person name="Fedorova N.D."/>
            <person name="Nierman W.C."/>
            <person name="Vollebregt A.W."/>
            <person name="Zhao Z."/>
            <person name="Wu L."/>
            <person name="Kumar M."/>
            <person name="Stam H."/>
            <person name="van den Berg M.A."/>
            <person name="Pel H.J."/>
        </authorList>
    </citation>
    <scope>NUCLEOTIDE SEQUENCE [LARGE SCALE GENOMIC DNA]</scope>
    <source>
        <strain evidence="16 17">CBS 393.64</strain>
    </source>
</reference>
<dbReference type="GO" id="GO:0000981">
    <property type="term" value="F:DNA-binding transcription factor activity, RNA polymerase II-specific"/>
    <property type="evidence" value="ECO:0007669"/>
    <property type="project" value="InterPro"/>
</dbReference>
<dbReference type="GO" id="GO:0000978">
    <property type="term" value="F:RNA polymerase II cis-regulatory region sequence-specific DNA binding"/>
    <property type="evidence" value="ECO:0007669"/>
    <property type="project" value="TreeGrafter"/>
</dbReference>
<evidence type="ECO:0000256" key="2">
    <source>
        <dbReference type="ARBA" id="ARBA00004496"/>
    </source>
</evidence>
<dbReference type="PANTHER" id="PTHR31069:SF33">
    <property type="entry name" value="OLEATE ACTIVATED TRANSCRIPTION FACTOR 3"/>
    <property type="match status" value="1"/>
</dbReference>
<protein>
    <recommendedName>
        <fullName evidence="13">Oleate activated transcription factor 3</fullName>
    </recommendedName>
</protein>
<dbReference type="InterPro" id="IPR013700">
    <property type="entry name" value="AflR"/>
</dbReference>
<evidence type="ECO:0000256" key="12">
    <source>
        <dbReference type="ARBA" id="ARBA00038234"/>
    </source>
</evidence>
<dbReference type="Proteomes" id="UP000053958">
    <property type="component" value="Unassembled WGS sequence"/>
</dbReference>
<evidence type="ECO:0000256" key="14">
    <source>
        <dbReference type="SAM" id="MobiDB-lite"/>
    </source>
</evidence>
<dbReference type="RefSeq" id="XP_013331030.1">
    <property type="nucleotide sequence ID" value="XM_013475576.1"/>
</dbReference>
<feature type="region of interest" description="Disordered" evidence="14">
    <location>
        <begin position="54"/>
        <end position="76"/>
    </location>
</feature>
<sequence>MSGNQPLIPGQPKLRSSCDGCGAAKVKCDRGQPECGRCISNGIQCIYGVSRKMGKPPRHRPTLSRGTSTDRPDMSTAWNTVDDNPAKLAVSLDALDGLYGSLSGSSLPTPAPHELGDWTMTDSILAVNLQPGPLSTPESPYWDSCPSTGPRQHQAEKSSHPDGASMSSSGTSGSHDCAREAYEILESLSFLSLSKAHSATSSSASSSSAAGGSANHVPLDHVLRVNRETSERLAPLLSCSCARSPHLALLYASIISRILVWYQQAASCCMQSAPWNRATSSGSAVSPAGASCTSASTQPAGPSVVKAKMAIGTFNVDDPRVQTALEIQLLSAEMRRAGHLIDQFLSHYLGSQGSTAEESTSYGIKNLYQSLNSWLRTEHARITQMMASKLTELNT</sequence>
<dbReference type="GO" id="GO:0005739">
    <property type="term" value="C:mitochondrion"/>
    <property type="evidence" value="ECO:0007669"/>
    <property type="project" value="UniProtKB-SubCell"/>
</dbReference>
<dbReference type="PANTHER" id="PTHR31069">
    <property type="entry name" value="OLEATE-ACTIVATED TRANSCRIPTION FACTOR 1-RELATED"/>
    <property type="match status" value="1"/>
</dbReference>
<evidence type="ECO:0000256" key="8">
    <source>
        <dbReference type="ARBA" id="ARBA00023128"/>
    </source>
</evidence>
<gene>
    <name evidence="16" type="ORF">T310_1539</name>
</gene>
<dbReference type="Pfam" id="PF08493">
    <property type="entry name" value="AflR"/>
    <property type="match status" value="1"/>
</dbReference>
<evidence type="ECO:0000313" key="17">
    <source>
        <dbReference type="Proteomes" id="UP000053958"/>
    </source>
</evidence>
<dbReference type="InterPro" id="IPR001138">
    <property type="entry name" value="Zn2Cys6_DnaBD"/>
</dbReference>
<keyword evidence="7" id="KW-0238">DNA-binding</keyword>
<dbReference type="Gene3D" id="4.10.240.10">
    <property type="entry name" value="Zn(2)-C6 fungal-type DNA-binding domain"/>
    <property type="match status" value="1"/>
</dbReference>
<evidence type="ECO:0000256" key="6">
    <source>
        <dbReference type="ARBA" id="ARBA00023015"/>
    </source>
</evidence>
<evidence type="ECO:0000256" key="11">
    <source>
        <dbReference type="ARBA" id="ARBA00037679"/>
    </source>
</evidence>
<keyword evidence="4" id="KW-0678">Repressor</keyword>
<evidence type="ECO:0000256" key="13">
    <source>
        <dbReference type="ARBA" id="ARBA00040584"/>
    </source>
</evidence>
<accession>A0A0F4Z3G0</accession>
<dbReference type="PROSITE" id="PS50048">
    <property type="entry name" value="ZN2_CY6_FUNGAL_2"/>
    <property type="match status" value="1"/>
</dbReference>
<evidence type="ECO:0000259" key="15">
    <source>
        <dbReference type="PROSITE" id="PS50048"/>
    </source>
</evidence>
<dbReference type="InterPro" id="IPR036864">
    <property type="entry name" value="Zn2-C6_fun-type_DNA-bd_sf"/>
</dbReference>
<feature type="domain" description="Zn(2)-C6 fungal-type" evidence="15">
    <location>
        <begin position="17"/>
        <end position="47"/>
    </location>
</feature>
<evidence type="ECO:0000256" key="10">
    <source>
        <dbReference type="ARBA" id="ARBA00023242"/>
    </source>
</evidence>
<keyword evidence="8" id="KW-0496">Mitochondrion</keyword>
<keyword evidence="10" id="KW-0539">Nucleus</keyword>
<dbReference type="OrthoDB" id="4227529at2759"/>
<dbReference type="SUPFAM" id="SSF57701">
    <property type="entry name" value="Zn2/Cys6 DNA-binding domain"/>
    <property type="match status" value="1"/>
</dbReference>
<feature type="region of interest" description="Disordered" evidence="14">
    <location>
        <begin position="129"/>
        <end position="175"/>
    </location>
</feature>
<evidence type="ECO:0000313" key="16">
    <source>
        <dbReference type="EMBL" id="KKA24418.1"/>
    </source>
</evidence>
<comment type="subcellular location">
    <subcellularLocation>
        <location evidence="2">Cytoplasm</location>
    </subcellularLocation>
    <subcellularLocation>
        <location evidence="1">Mitochondrion</location>
    </subcellularLocation>
</comment>
<keyword evidence="5" id="KW-0479">Metal-binding</keyword>
<dbReference type="AlphaFoldDB" id="A0A0F4Z3G0"/>
<evidence type="ECO:0000256" key="5">
    <source>
        <dbReference type="ARBA" id="ARBA00022723"/>
    </source>
</evidence>
<dbReference type="EMBL" id="LASV01000062">
    <property type="protein sequence ID" value="KKA24418.1"/>
    <property type="molecule type" value="Genomic_DNA"/>
</dbReference>
<dbReference type="Pfam" id="PF00172">
    <property type="entry name" value="Zn_clus"/>
    <property type="match status" value="1"/>
</dbReference>
<dbReference type="GeneID" id="25313890"/>
<keyword evidence="9" id="KW-0804">Transcription</keyword>
<comment type="caution">
    <text evidence="16">The sequence shown here is derived from an EMBL/GenBank/DDBJ whole genome shotgun (WGS) entry which is preliminary data.</text>
</comment>